<dbReference type="InterPro" id="IPR036022">
    <property type="entry name" value="MYSc_Myo8"/>
</dbReference>
<name>A0A6N2MR67_SALVM</name>
<proteinExistence type="inferred from homology"/>
<dbReference type="EMBL" id="CAADRP010001782">
    <property type="protein sequence ID" value="VFU52070.1"/>
    <property type="molecule type" value="Genomic_DNA"/>
</dbReference>
<dbReference type="CDD" id="cd23767">
    <property type="entry name" value="IQCD"/>
    <property type="match status" value="1"/>
</dbReference>
<dbReference type="InterPro" id="IPR001609">
    <property type="entry name" value="Myosin_head_motor_dom-like"/>
</dbReference>
<keyword evidence="1" id="KW-0677">Repeat</keyword>
<evidence type="ECO:0000256" key="8">
    <source>
        <dbReference type="ARBA" id="ARBA00023203"/>
    </source>
</evidence>
<dbReference type="InterPro" id="IPR027417">
    <property type="entry name" value="P-loop_NTPase"/>
</dbReference>
<dbReference type="PROSITE" id="PS51844">
    <property type="entry name" value="SH3_LIKE"/>
    <property type="match status" value="1"/>
</dbReference>
<evidence type="ECO:0000259" key="13">
    <source>
        <dbReference type="PROSITE" id="PS51844"/>
    </source>
</evidence>
<dbReference type="SMART" id="SM00242">
    <property type="entry name" value="MYSc"/>
    <property type="match status" value="1"/>
</dbReference>
<dbReference type="PROSITE" id="PS50096">
    <property type="entry name" value="IQ"/>
    <property type="match status" value="2"/>
</dbReference>
<dbReference type="GO" id="GO:0016459">
    <property type="term" value="C:myosin complex"/>
    <property type="evidence" value="ECO:0007669"/>
    <property type="project" value="UniProtKB-KW"/>
</dbReference>
<dbReference type="FunFam" id="1.20.58.530:FF:000013">
    <property type="entry name" value="Unconventional myosin-XIX"/>
    <property type="match status" value="1"/>
</dbReference>
<dbReference type="InterPro" id="IPR036961">
    <property type="entry name" value="Kinesin_motor_dom_sf"/>
</dbReference>
<feature type="region of interest" description="Actin-binding" evidence="9">
    <location>
        <begin position="685"/>
        <end position="707"/>
    </location>
</feature>
<dbReference type="GO" id="GO:0016020">
    <property type="term" value="C:membrane"/>
    <property type="evidence" value="ECO:0007669"/>
    <property type="project" value="TreeGrafter"/>
</dbReference>
<keyword evidence="3 9" id="KW-0067">ATP-binding</keyword>
<feature type="region of interest" description="Disordered" evidence="11">
    <location>
        <begin position="1"/>
        <end position="22"/>
    </location>
</feature>
<dbReference type="GO" id="GO:0007015">
    <property type="term" value="P:actin filament organization"/>
    <property type="evidence" value="ECO:0007669"/>
    <property type="project" value="TreeGrafter"/>
</dbReference>
<evidence type="ECO:0000256" key="2">
    <source>
        <dbReference type="ARBA" id="ARBA00022741"/>
    </source>
</evidence>
<dbReference type="PANTHER" id="PTHR13140">
    <property type="entry name" value="MYOSIN"/>
    <property type="match status" value="1"/>
</dbReference>
<dbReference type="PRINTS" id="PR00193">
    <property type="entry name" value="MYOSINHEAVY"/>
</dbReference>
<evidence type="ECO:0000256" key="6">
    <source>
        <dbReference type="ARBA" id="ARBA00023123"/>
    </source>
</evidence>
<evidence type="ECO:0000256" key="3">
    <source>
        <dbReference type="ARBA" id="ARBA00022840"/>
    </source>
</evidence>
<keyword evidence="6 9" id="KW-0518">Myosin</keyword>
<feature type="coiled-coil region" evidence="10">
    <location>
        <begin position="919"/>
        <end position="953"/>
    </location>
</feature>
<dbReference type="GO" id="GO:0030048">
    <property type="term" value="P:actin filament-based movement"/>
    <property type="evidence" value="ECO:0007669"/>
    <property type="project" value="UniProtKB-ARBA"/>
</dbReference>
<dbReference type="Gene3D" id="1.20.5.190">
    <property type="match status" value="1"/>
</dbReference>
<keyword evidence="5 10" id="KW-0175">Coiled coil</keyword>
<dbReference type="GO" id="GO:0051015">
    <property type="term" value="F:actin filament binding"/>
    <property type="evidence" value="ECO:0007669"/>
    <property type="project" value="TreeGrafter"/>
</dbReference>
<dbReference type="Gene3D" id="1.20.120.720">
    <property type="entry name" value="Myosin VI head, motor domain, U50 subdomain"/>
    <property type="match status" value="1"/>
</dbReference>
<dbReference type="InterPro" id="IPR057535">
    <property type="entry name" value="MYO1-3_N_SH3"/>
</dbReference>
<dbReference type="Pfam" id="PF25369">
    <property type="entry name" value="SH3_VIII-1_N"/>
    <property type="match status" value="1"/>
</dbReference>
<dbReference type="GO" id="GO:0005737">
    <property type="term" value="C:cytoplasm"/>
    <property type="evidence" value="ECO:0007669"/>
    <property type="project" value="TreeGrafter"/>
</dbReference>
<dbReference type="SUPFAM" id="SSF52540">
    <property type="entry name" value="P-loop containing nucleoside triphosphate hydrolases"/>
    <property type="match status" value="1"/>
</dbReference>
<feature type="region of interest" description="Disordered" evidence="11">
    <location>
        <begin position="990"/>
        <end position="1026"/>
    </location>
</feature>
<dbReference type="SMART" id="SM00015">
    <property type="entry name" value="IQ"/>
    <property type="match status" value="3"/>
</dbReference>
<reference evidence="14" key="1">
    <citation type="submission" date="2019-03" db="EMBL/GenBank/DDBJ databases">
        <authorList>
            <person name="Mank J."/>
            <person name="Almeida P."/>
        </authorList>
    </citation>
    <scope>NUCLEOTIDE SEQUENCE</scope>
    <source>
        <strain evidence="14">78183</strain>
    </source>
</reference>
<evidence type="ECO:0000256" key="7">
    <source>
        <dbReference type="ARBA" id="ARBA00023175"/>
    </source>
</evidence>
<feature type="domain" description="Myosin motor" evidence="12">
    <location>
        <begin position="190"/>
        <end position="805"/>
    </location>
</feature>
<evidence type="ECO:0008006" key="15">
    <source>
        <dbReference type="Google" id="ProtNLM"/>
    </source>
</evidence>
<dbReference type="Gene3D" id="3.40.850.10">
    <property type="entry name" value="Kinesin motor domain"/>
    <property type="match status" value="2"/>
</dbReference>
<evidence type="ECO:0000256" key="9">
    <source>
        <dbReference type="PROSITE-ProRule" id="PRU00782"/>
    </source>
</evidence>
<evidence type="ECO:0000259" key="12">
    <source>
        <dbReference type="PROSITE" id="PS51456"/>
    </source>
</evidence>
<feature type="domain" description="Myosin N-terminal SH3-like" evidence="13">
    <location>
        <begin position="137"/>
        <end position="186"/>
    </location>
</feature>
<dbReference type="Gene3D" id="1.20.58.530">
    <property type="match status" value="1"/>
</dbReference>
<protein>
    <recommendedName>
        <fullName evidence="15">Myosin motor domain-containing protein</fullName>
    </recommendedName>
</protein>
<dbReference type="GO" id="GO:0005516">
    <property type="term" value="F:calmodulin binding"/>
    <property type="evidence" value="ECO:0007669"/>
    <property type="project" value="UniProtKB-KW"/>
</dbReference>
<evidence type="ECO:0000256" key="1">
    <source>
        <dbReference type="ARBA" id="ARBA00022737"/>
    </source>
</evidence>
<dbReference type="GO" id="GO:0005524">
    <property type="term" value="F:ATP binding"/>
    <property type="evidence" value="ECO:0007669"/>
    <property type="project" value="UniProtKB-UniRule"/>
</dbReference>
<dbReference type="Pfam" id="PF00063">
    <property type="entry name" value="Myosin_head"/>
    <property type="match status" value="1"/>
</dbReference>
<dbReference type="GO" id="GO:0000146">
    <property type="term" value="F:microfilament motor activity"/>
    <property type="evidence" value="ECO:0007669"/>
    <property type="project" value="TreeGrafter"/>
</dbReference>
<accession>A0A6N2MR67</accession>
<dbReference type="InterPro" id="IPR000048">
    <property type="entry name" value="IQ_motif_EF-hand-BS"/>
</dbReference>
<evidence type="ECO:0000256" key="4">
    <source>
        <dbReference type="ARBA" id="ARBA00022860"/>
    </source>
</evidence>
<dbReference type="Gene3D" id="1.10.10.820">
    <property type="match status" value="1"/>
</dbReference>
<sequence length="1124" mass="126452">MASVGTQSSGSEKMLPKSQNLPSLQSIKSLPVDFRFVGSPTSERLEKSVDVNSLNSNAVCLSIPEYIGNNLVEGAENSVGNDVSEDSPYSRTAILIEQRPTVGDEGLDTAVKPLPLPLISTSRSECRWADTSSYATNKKLQSWFQLPNGNWELGKILLTSGTESTISLPDGKVLKVKTESLVAANPDILDGVDDLMQLSYLNEPSVLYNLQYRYNRDMIYTKAGPVLVAINPFKEVPLYGNNYIEAYKNKSMESPHVYAITDTAIREMIRDEVNQSIIISGESGAGKTETAKIAMQYLAALGGGSGIEYEILKTNPILEAFGNAKTLRNDNSNKINLKIASEYKYLRQSNCHTITGVDDAGRFHAVTEALDIVHVSKENQESVFAMLAAVLWLGNVSFSVVDNENHVEPVVDEGLTTVAKLIGCNIGELKLALSTRKMRVGNDTIVQRLTLSQAIDTRDALAKSIYSCLFDWLVEQVNKSLAVGKRRTGRSISILDIYGFESFERNSFEQFCINYANERLQQHFNRHLFKLEQEEYIQDGIDWAKVEFEDNQDCLNLFEKKPLGLLSLLDEESTFPNGTDLTFANKLKQHLNSNSCFRGERGKAFSVRHYAGEVNYDTTGFLEKNRDLLHLDSIQLLSSCSCHLPQIFASNMLTQTEKPIVGHLYKAGGADSQKLSVATKFKGQLFQLLQRLENTTPHFIRCIKPNNSPSPGTYEQGLVLQQLKCCGVLEVVRISRSGFPTRMSHQKFARRYGFLLLENVSSQDPLSVSVAILHQFNIMPEMYQVGYTKLFFRTGQIGVLEDTRNRTLRILFSRGTTLALPQELRRGICALQSFVRGEKFRKEYAVLQQRHRAAVVIQRHIKSTICSKKYKTMHQASILIQSVIRGWLVRRFSGDVGLLKSGATKGNESDEVLVKASYLAELQRRVLKAEAALREKEEENDILHQRLQQYDSRWSEYELKMKSMEEVWQKQMRSLQSSLSIAKKSLAVDDSGRNSDASVNASDERDFSWDTGSNHRGQENNGVRPTSAGLSVISRLAEEFEQRSQVFGDDAKFLVEVKSGQVDASLNPDRELRRLKQMFEAWKKDYGSRLRETKVVLNKLGTEEGALDRVKKKWWGRRNSTRFS</sequence>
<dbReference type="Gene3D" id="1.20.5.4820">
    <property type="match status" value="1"/>
</dbReference>
<dbReference type="InterPro" id="IPR004009">
    <property type="entry name" value="SH3_Myosin"/>
</dbReference>
<dbReference type="CDD" id="cd01383">
    <property type="entry name" value="MYSc_Myo8"/>
    <property type="match status" value="1"/>
</dbReference>
<dbReference type="PROSITE" id="PS51456">
    <property type="entry name" value="MYOSIN_MOTOR"/>
    <property type="match status" value="1"/>
</dbReference>
<gene>
    <name evidence="14" type="ORF">SVIM_LOCUS354717</name>
</gene>
<feature type="compositionally biased region" description="Polar residues" evidence="11">
    <location>
        <begin position="1010"/>
        <end position="1024"/>
    </location>
</feature>
<evidence type="ECO:0000256" key="10">
    <source>
        <dbReference type="SAM" id="Coils"/>
    </source>
</evidence>
<feature type="binding site" evidence="9">
    <location>
        <begin position="281"/>
        <end position="288"/>
    </location>
    <ligand>
        <name>ATP</name>
        <dbReference type="ChEBI" id="CHEBI:30616"/>
    </ligand>
</feature>
<dbReference type="AlphaFoldDB" id="A0A6N2MR67"/>
<dbReference type="Pfam" id="PF00612">
    <property type="entry name" value="IQ"/>
    <property type="match status" value="1"/>
</dbReference>
<keyword evidence="8 9" id="KW-0009">Actin-binding</keyword>
<comment type="similarity">
    <text evidence="9">Belongs to the TRAFAC class myosin-kinesin ATPase superfamily. Myosin family.</text>
</comment>
<evidence type="ECO:0000313" key="14">
    <source>
        <dbReference type="EMBL" id="VFU52070.1"/>
    </source>
</evidence>
<keyword evidence="2 9" id="KW-0547">Nucleotide-binding</keyword>
<keyword evidence="7 9" id="KW-0505">Motor protein</keyword>
<dbReference type="PANTHER" id="PTHR13140:SF780">
    <property type="entry name" value="MYOSIN-1"/>
    <property type="match status" value="1"/>
</dbReference>
<evidence type="ECO:0000256" key="5">
    <source>
        <dbReference type="ARBA" id="ARBA00023054"/>
    </source>
</evidence>
<evidence type="ECO:0000256" key="11">
    <source>
        <dbReference type="SAM" id="MobiDB-lite"/>
    </source>
</evidence>
<organism evidence="14">
    <name type="scientific">Salix viminalis</name>
    <name type="common">Common osier</name>
    <name type="synonym">Basket willow</name>
    <dbReference type="NCBI Taxonomy" id="40686"/>
    <lineage>
        <taxon>Eukaryota</taxon>
        <taxon>Viridiplantae</taxon>
        <taxon>Streptophyta</taxon>
        <taxon>Embryophyta</taxon>
        <taxon>Tracheophyta</taxon>
        <taxon>Spermatophyta</taxon>
        <taxon>Magnoliopsida</taxon>
        <taxon>eudicotyledons</taxon>
        <taxon>Gunneridae</taxon>
        <taxon>Pentapetalae</taxon>
        <taxon>rosids</taxon>
        <taxon>fabids</taxon>
        <taxon>Malpighiales</taxon>
        <taxon>Salicaceae</taxon>
        <taxon>Saliceae</taxon>
        <taxon>Salix</taxon>
    </lineage>
</organism>
<keyword evidence="4" id="KW-0112">Calmodulin-binding</keyword>